<proteinExistence type="predicted"/>
<evidence type="ECO:0000256" key="1">
    <source>
        <dbReference type="SAM" id="MobiDB-lite"/>
    </source>
</evidence>
<evidence type="ECO:0000313" key="2">
    <source>
        <dbReference type="EMBL" id="KAF5854084.1"/>
    </source>
</evidence>
<feature type="region of interest" description="Disordered" evidence="1">
    <location>
        <begin position="80"/>
        <end position="99"/>
    </location>
</feature>
<sequence length="211" mass="23135">MFKSLRSKLCLEGLRGKGPVGKLINVPLAGDCTMSGTQIGLVVVKTWNGLVADLEIFRVLALLDCLDTWEPGSLSVIMKPAHGQEPRTSTSDRAPTVSSEASQHPLLLGFTCNGSSYARRLAAQHERPHKCSHDSFILPAMRQADLEQGTWPAARQCVFFRFASQLTPTPFAFVISAPDERALSGLVQSPSYPLPVRMRHVGRWLSIIIRA</sequence>
<name>A0A8H6DZU2_COCSA</name>
<protein>
    <submittedName>
        <fullName evidence="2">Uncharacterized protein</fullName>
    </submittedName>
</protein>
<gene>
    <name evidence="2" type="ORF">GGP41_006815</name>
</gene>
<accession>A0A8H6DZU2</accession>
<reference evidence="2" key="1">
    <citation type="submission" date="2019-11" db="EMBL/GenBank/DDBJ databases">
        <title>Bipolaris sorokiniana Genome sequencing.</title>
        <authorList>
            <person name="Wang H."/>
        </authorList>
    </citation>
    <scope>NUCLEOTIDE SEQUENCE</scope>
</reference>
<feature type="compositionally biased region" description="Polar residues" evidence="1">
    <location>
        <begin position="86"/>
        <end position="99"/>
    </location>
</feature>
<comment type="caution">
    <text evidence="2">The sequence shown here is derived from an EMBL/GenBank/DDBJ whole genome shotgun (WGS) entry which is preliminary data.</text>
</comment>
<dbReference type="AlphaFoldDB" id="A0A8H6DZU2"/>
<organism evidence="2 3">
    <name type="scientific">Cochliobolus sativus</name>
    <name type="common">Common root rot and spot blotch fungus</name>
    <name type="synonym">Bipolaris sorokiniana</name>
    <dbReference type="NCBI Taxonomy" id="45130"/>
    <lineage>
        <taxon>Eukaryota</taxon>
        <taxon>Fungi</taxon>
        <taxon>Dikarya</taxon>
        <taxon>Ascomycota</taxon>
        <taxon>Pezizomycotina</taxon>
        <taxon>Dothideomycetes</taxon>
        <taxon>Pleosporomycetidae</taxon>
        <taxon>Pleosporales</taxon>
        <taxon>Pleosporineae</taxon>
        <taxon>Pleosporaceae</taxon>
        <taxon>Bipolaris</taxon>
    </lineage>
</organism>
<evidence type="ECO:0000313" key="3">
    <source>
        <dbReference type="Proteomes" id="UP000624244"/>
    </source>
</evidence>
<dbReference type="Proteomes" id="UP000624244">
    <property type="component" value="Unassembled WGS sequence"/>
</dbReference>
<dbReference type="EMBL" id="WNKQ01000001">
    <property type="protein sequence ID" value="KAF5854084.1"/>
    <property type="molecule type" value="Genomic_DNA"/>
</dbReference>